<dbReference type="Proteomes" id="UP000266723">
    <property type="component" value="Unassembled WGS sequence"/>
</dbReference>
<reference evidence="2" key="1">
    <citation type="submission" date="2019-12" db="EMBL/GenBank/DDBJ databases">
        <title>Genome sequencing and annotation of Brassica cretica.</title>
        <authorList>
            <person name="Studholme D.J."/>
            <person name="Sarris P.F."/>
        </authorList>
    </citation>
    <scope>NUCLEOTIDE SEQUENCE</scope>
    <source>
        <strain evidence="2">PFS-102/07</strain>
        <tissue evidence="2">Leaf</tissue>
    </source>
</reference>
<accession>A0A8S9FKJ9</accession>
<evidence type="ECO:0000256" key="1">
    <source>
        <dbReference type="SAM" id="MobiDB-lite"/>
    </source>
</evidence>
<name>A0A8S9FKJ9_BRACR</name>
<reference evidence="3 4" key="3">
    <citation type="journal article" date="2020" name="BMC Genomics">
        <title>Intraspecific diversification of the crop wild relative Brassica cretica Lam. using demographic model selection.</title>
        <authorList>
            <person name="Kioukis A."/>
            <person name="Michalopoulou V.A."/>
            <person name="Briers L."/>
            <person name="Pirintsos S."/>
            <person name="Studholme D.J."/>
            <person name="Pavlidis P."/>
            <person name="Sarris P.F."/>
        </authorList>
    </citation>
    <scope>NUCLEOTIDE SEQUENCE [LARGE SCALE GENOMIC DNA]</scope>
    <source>
        <strain evidence="4">cv. PFS-1207/04</strain>
        <strain evidence="3">PFS-1207/04</strain>
    </source>
</reference>
<evidence type="ECO:0000313" key="4">
    <source>
        <dbReference type="Proteomes" id="UP000266723"/>
    </source>
</evidence>
<dbReference type="AlphaFoldDB" id="A0A8S9FKJ9"/>
<dbReference type="EMBL" id="QGKY02002305">
    <property type="protein sequence ID" value="KAF2533594.1"/>
    <property type="molecule type" value="Genomic_DNA"/>
</dbReference>
<feature type="region of interest" description="Disordered" evidence="1">
    <location>
        <begin position="72"/>
        <end position="94"/>
    </location>
</feature>
<feature type="compositionally biased region" description="Polar residues" evidence="1">
    <location>
        <begin position="83"/>
        <end position="94"/>
    </location>
</feature>
<proteinExistence type="predicted"/>
<evidence type="ECO:0000313" key="3">
    <source>
        <dbReference type="EMBL" id="KAF3595116.1"/>
    </source>
</evidence>
<sequence length="94" mass="10402">MNLLMNGGGVSTSNLSCDVCNSATNLLNHQRFYLLSQFDKGKKSCRCGLDYKHMRRIQLKDITSKVVAQGSFLNNDSNDKTKLSSSDHATTTNL</sequence>
<keyword evidence="4" id="KW-1185">Reference proteome</keyword>
<evidence type="ECO:0000313" key="2">
    <source>
        <dbReference type="EMBL" id="KAF2533594.1"/>
    </source>
</evidence>
<gene>
    <name evidence="3" type="ORF">DY000_02022923</name>
    <name evidence="2" type="ORF">F2Q70_00030406</name>
</gene>
<dbReference type="EMBL" id="QGKV02000299">
    <property type="protein sequence ID" value="KAF3595116.1"/>
    <property type="molecule type" value="Genomic_DNA"/>
</dbReference>
<reference evidence="3" key="2">
    <citation type="submission" date="2019-12" db="EMBL/GenBank/DDBJ databases">
        <authorList>
            <person name="Studholme D.J."/>
            <person name="Sarris P."/>
        </authorList>
    </citation>
    <scope>NUCLEOTIDE SEQUENCE</scope>
    <source>
        <strain evidence="3">PFS-1207/04</strain>
        <tissue evidence="3">Leaf</tissue>
    </source>
</reference>
<organism evidence="2">
    <name type="scientific">Brassica cretica</name>
    <name type="common">Mustard</name>
    <dbReference type="NCBI Taxonomy" id="69181"/>
    <lineage>
        <taxon>Eukaryota</taxon>
        <taxon>Viridiplantae</taxon>
        <taxon>Streptophyta</taxon>
        <taxon>Embryophyta</taxon>
        <taxon>Tracheophyta</taxon>
        <taxon>Spermatophyta</taxon>
        <taxon>Magnoliopsida</taxon>
        <taxon>eudicotyledons</taxon>
        <taxon>Gunneridae</taxon>
        <taxon>Pentapetalae</taxon>
        <taxon>rosids</taxon>
        <taxon>malvids</taxon>
        <taxon>Brassicales</taxon>
        <taxon>Brassicaceae</taxon>
        <taxon>Brassiceae</taxon>
        <taxon>Brassica</taxon>
    </lineage>
</organism>
<comment type="caution">
    <text evidence="2">The sequence shown here is derived from an EMBL/GenBank/DDBJ whole genome shotgun (WGS) entry which is preliminary data.</text>
</comment>
<protein>
    <submittedName>
        <fullName evidence="2">Uncharacterized protein</fullName>
    </submittedName>
</protein>